<evidence type="ECO:0000313" key="4">
    <source>
        <dbReference type="WBParaSite" id="MBELARI_LOCUS5323"/>
    </source>
</evidence>
<reference evidence="4" key="1">
    <citation type="submission" date="2024-02" db="UniProtKB">
        <authorList>
            <consortium name="WormBaseParasite"/>
        </authorList>
    </citation>
    <scope>IDENTIFICATION</scope>
</reference>
<name>A0AAF3FE87_9BILA</name>
<keyword evidence="3" id="KW-1185">Reference proteome</keyword>
<evidence type="ECO:0000256" key="1">
    <source>
        <dbReference type="PROSITE-ProRule" id="PRU00176"/>
    </source>
</evidence>
<dbReference type="WBParaSite" id="MBELARI_LOCUS5323">
    <property type="protein sequence ID" value="MBELARI_LOCUS5323"/>
    <property type="gene ID" value="MBELARI_LOCUS5323"/>
</dbReference>
<accession>A0AAF3FE87</accession>
<proteinExistence type="predicted"/>
<dbReference type="GO" id="GO:0003723">
    <property type="term" value="F:RNA binding"/>
    <property type="evidence" value="ECO:0007669"/>
    <property type="project" value="UniProtKB-UniRule"/>
</dbReference>
<dbReference type="InterPro" id="IPR043519">
    <property type="entry name" value="NT_sf"/>
</dbReference>
<dbReference type="InterPro" id="IPR054708">
    <property type="entry name" value="MTPAP-like_central"/>
</dbReference>
<evidence type="ECO:0000313" key="3">
    <source>
        <dbReference type="Proteomes" id="UP000887575"/>
    </source>
</evidence>
<organism evidence="3 4">
    <name type="scientific">Mesorhabditis belari</name>
    <dbReference type="NCBI Taxonomy" id="2138241"/>
    <lineage>
        <taxon>Eukaryota</taxon>
        <taxon>Metazoa</taxon>
        <taxon>Ecdysozoa</taxon>
        <taxon>Nematoda</taxon>
        <taxon>Chromadorea</taxon>
        <taxon>Rhabditida</taxon>
        <taxon>Rhabditina</taxon>
        <taxon>Rhabditomorpha</taxon>
        <taxon>Rhabditoidea</taxon>
        <taxon>Rhabditidae</taxon>
        <taxon>Mesorhabditinae</taxon>
        <taxon>Mesorhabditis</taxon>
    </lineage>
</organism>
<dbReference type="SUPFAM" id="SSF81301">
    <property type="entry name" value="Nucleotidyltransferase"/>
    <property type="match status" value="1"/>
</dbReference>
<keyword evidence="1" id="KW-0694">RNA-binding</keyword>
<dbReference type="GO" id="GO:0031123">
    <property type="term" value="P:RNA 3'-end processing"/>
    <property type="evidence" value="ECO:0007669"/>
    <property type="project" value="TreeGrafter"/>
</dbReference>
<dbReference type="PANTHER" id="PTHR12271:SF127">
    <property type="entry name" value="SPECKLE TARGETED PIP5K1A-REGULATED POLY(A) POLYMERASE"/>
    <property type="match status" value="1"/>
</dbReference>
<dbReference type="Gene3D" id="1.10.1410.10">
    <property type="match status" value="1"/>
</dbReference>
<feature type="domain" description="RRM" evidence="2">
    <location>
        <begin position="43"/>
        <end position="123"/>
    </location>
</feature>
<dbReference type="InterPro" id="IPR000504">
    <property type="entry name" value="RRM_dom"/>
</dbReference>
<dbReference type="SUPFAM" id="SSF81631">
    <property type="entry name" value="PAP/OAS1 substrate-binding domain"/>
    <property type="match status" value="1"/>
</dbReference>
<dbReference type="PANTHER" id="PTHR12271">
    <property type="entry name" value="POLY A POLYMERASE CID PAP -RELATED"/>
    <property type="match status" value="1"/>
</dbReference>
<dbReference type="InterPro" id="IPR012677">
    <property type="entry name" value="Nucleotide-bd_a/b_plait_sf"/>
</dbReference>
<dbReference type="SUPFAM" id="SSF54928">
    <property type="entry name" value="RNA-binding domain, RBD"/>
    <property type="match status" value="1"/>
</dbReference>
<dbReference type="Gene3D" id="3.30.70.330">
    <property type="match status" value="1"/>
</dbReference>
<dbReference type="Gene3D" id="3.30.460.10">
    <property type="entry name" value="Beta Polymerase, domain 2"/>
    <property type="match status" value="1"/>
</dbReference>
<dbReference type="Proteomes" id="UP000887575">
    <property type="component" value="Unassembled WGS sequence"/>
</dbReference>
<dbReference type="InterPro" id="IPR035979">
    <property type="entry name" value="RBD_domain_sf"/>
</dbReference>
<dbReference type="PROSITE" id="PS50102">
    <property type="entry name" value="RRM"/>
    <property type="match status" value="1"/>
</dbReference>
<dbReference type="CDD" id="cd05402">
    <property type="entry name" value="NT_PAP_TUTase"/>
    <property type="match status" value="1"/>
</dbReference>
<dbReference type="AlphaFoldDB" id="A0AAF3FE87"/>
<sequence>MSRCETCQVDLPEGPDALEVHESGKKHIRAHDDLEKSVALSERSVFLRNRAKHSLNIEELKNHFNQLGKVTRVIWKADTPDHAIFEFEEASTAKEALEMKHIELNQETVSILPRRIEFSVSSTLDAAAPDFDTIFTKASSMTSFVSQLDLCINEVQMKQKDVQERNEICERIENELAKYFANCKVQLFGSSITNLGITSSDMDATVCFQALSDSAPNLVALRDKYTMLTADLHTFRNRRLSPEEIHRLSSADRCRFVCKILNEIRKEVGWVSGQKPVLDARCPIVRFVVNRKILVDLSVDNELGYSKSAYLRDLLLHDASGKLRQLLLGFRIWALSAGLFEPPQSQHKGQFNAYMLYLMAIYFLQNEGLLPRFEHSATSRYAADWRIDYKIGAFNLENQDLVHLFQRLFAFWVQFDVSNVVSLHTTPTSVTEYKSKAHADFKYGHLNLEDPIEKAHNVCQNLSQKMFSKMRSHMMLGLASLKKNKNSFVALCTQMRPESRLTNEEEVKADAKCQIELGNKSLQEFSEELLTIFEEVLQMQKDTNPTAKRVRLEEEGNHEYLSLGRFALPNQLWIGRRAVKKQLARAQHLSGLKLEKEVSRMLLNKKQASDATSVLIVNVALHLINEKFVIGFSREEGNSNDLTDMAHFLQVLLPTLLADPNVEEKMEE</sequence>
<dbReference type="GO" id="GO:1990817">
    <property type="term" value="F:poly(A) RNA polymerase activity"/>
    <property type="evidence" value="ECO:0007669"/>
    <property type="project" value="TreeGrafter"/>
</dbReference>
<protein>
    <submittedName>
        <fullName evidence="4">RNA uridylyltransferase</fullName>
    </submittedName>
</protein>
<dbReference type="Pfam" id="PF22600">
    <property type="entry name" value="MTPAP-like_central"/>
    <property type="match status" value="1"/>
</dbReference>
<evidence type="ECO:0000259" key="2">
    <source>
        <dbReference type="PROSITE" id="PS50102"/>
    </source>
</evidence>